<comment type="pathway">
    <text evidence="1 12">Amine and polyamine biosynthesis; S-adenosylmethioninamine biosynthesis; S-adenosylmethioninamine from S-adenosyl-L-methionine: step 1/1.</text>
</comment>
<feature type="binding site" evidence="14">
    <location>
        <position position="6"/>
    </location>
    <ligand>
        <name>substrate</name>
    </ligand>
</feature>
<evidence type="ECO:0000256" key="6">
    <source>
        <dbReference type="ARBA" id="ARBA00023115"/>
    </source>
</evidence>
<keyword evidence="16" id="KW-0068">Autocatalytic cleavage</keyword>
<evidence type="ECO:0000256" key="13">
    <source>
        <dbReference type="PIRSR" id="PIRSR001355-1"/>
    </source>
</evidence>
<protein>
    <recommendedName>
        <fullName evidence="12">S-adenosylmethionine decarboxylase proenzyme</fullName>
        <ecNumber evidence="12">4.1.1.50</ecNumber>
    </recommendedName>
</protein>
<dbReference type="UniPathway" id="UPA00331">
    <property type="reaction ID" value="UER00451"/>
</dbReference>
<evidence type="ECO:0000256" key="4">
    <source>
        <dbReference type="ARBA" id="ARBA00022793"/>
    </source>
</evidence>
<dbReference type="GO" id="GO:0099402">
    <property type="term" value="P:plant organ development"/>
    <property type="evidence" value="ECO:0007669"/>
    <property type="project" value="EnsemblPlants"/>
</dbReference>
<feature type="active site" description="Proton acceptor; for processing activity" evidence="13">
    <location>
        <position position="262"/>
    </location>
</feature>
<dbReference type="GO" id="GO:0005829">
    <property type="term" value="C:cytosol"/>
    <property type="evidence" value="ECO:0007669"/>
    <property type="project" value="TreeGrafter"/>
</dbReference>
<gene>
    <name evidence="18" type="ORF">GQ55_3G107800</name>
</gene>
<evidence type="ECO:0000256" key="12">
    <source>
        <dbReference type="PIRNR" id="PIRNR001355"/>
    </source>
</evidence>
<dbReference type="InterPro" id="IPR018166">
    <property type="entry name" value="S-AdoMet_deCO2ase_CS"/>
</dbReference>
<keyword evidence="5 12" id="KW-0745">Spermidine biosynthesis</keyword>
<dbReference type="Gramene" id="PUZ63961">
    <property type="protein sequence ID" value="PUZ63961"/>
    <property type="gene ID" value="GQ55_3G107800"/>
</dbReference>
<evidence type="ECO:0000256" key="9">
    <source>
        <dbReference type="ARBA" id="ARBA00023270"/>
    </source>
</evidence>
<comment type="similarity">
    <text evidence="2 12">Belongs to the eukaryotic AdoMetDC family.</text>
</comment>
<feature type="binding site" evidence="14">
    <location>
        <position position="266"/>
    </location>
    <ligand>
        <name>substrate</name>
    </ligand>
</feature>
<keyword evidence="10 12" id="KW-0670">Pyruvate</keyword>
<evidence type="ECO:0000256" key="5">
    <source>
        <dbReference type="ARBA" id="ARBA00023066"/>
    </source>
</evidence>
<dbReference type="NCBIfam" id="TIGR00535">
    <property type="entry name" value="SAM_DCase"/>
    <property type="match status" value="1"/>
</dbReference>
<evidence type="ECO:0000313" key="19">
    <source>
        <dbReference type="Proteomes" id="UP000244336"/>
    </source>
</evidence>
<dbReference type="PROSITE" id="PS01336">
    <property type="entry name" value="ADOMETDC"/>
    <property type="match status" value="1"/>
</dbReference>
<feature type="active site" description="Proton acceptor; for processing activity" evidence="13">
    <location>
        <position position="249"/>
    </location>
</feature>
<dbReference type="OrthoDB" id="1068353at2759"/>
<evidence type="ECO:0000256" key="10">
    <source>
        <dbReference type="ARBA" id="ARBA00023317"/>
    </source>
</evidence>
<keyword evidence="19" id="KW-1185">Reference proteome</keyword>
<evidence type="ECO:0000256" key="11">
    <source>
        <dbReference type="ARBA" id="ARBA00048112"/>
    </source>
</evidence>
<dbReference type="GO" id="GO:0008295">
    <property type="term" value="P:spermidine biosynthetic process"/>
    <property type="evidence" value="ECO:0007669"/>
    <property type="project" value="UniProtKB-KW"/>
</dbReference>
<keyword evidence="6 12" id="KW-0620">Polyamine biosynthesis</keyword>
<evidence type="ECO:0000256" key="3">
    <source>
        <dbReference type="ARBA" id="ARBA00022691"/>
    </source>
</evidence>
<feature type="binding site" evidence="14">
    <location>
        <position position="66"/>
    </location>
    <ligand>
        <name>substrate</name>
    </ligand>
</feature>
<accession>A0A2T7E7Z7</accession>
<keyword evidence="3 12" id="KW-0949">S-adenosyl-L-methionine</keyword>
<dbReference type="GO" id="GO:0004014">
    <property type="term" value="F:adenosylmethionine decarboxylase activity"/>
    <property type="evidence" value="ECO:0007669"/>
    <property type="project" value="UniProtKB-EC"/>
</dbReference>
<dbReference type="PANTHER" id="PTHR11570:SF38">
    <property type="entry name" value="S-ADENOSYLMETHIONINE DECARBOXYLASE PROENZYME 4"/>
    <property type="match status" value="1"/>
</dbReference>
<dbReference type="EMBL" id="CM009751">
    <property type="protein sequence ID" value="PUZ63961.1"/>
    <property type="molecule type" value="Genomic_DNA"/>
</dbReference>
<feature type="binding site" evidence="14">
    <location>
        <position position="243"/>
    </location>
    <ligand>
        <name>substrate</name>
    </ligand>
</feature>
<dbReference type="EC" id="4.1.1.50" evidence="12"/>
<dbReference type="PANTHER" id="PTHR11570">
    <property type="entry name" value="S-ADENOSYLMETHIONINE DECARBOXYLASE"/>
    <property type="match status" value="1"/>
</dbReference>
<comment type="cofactor">
    <cofactor evidence="12">
        <name>pyruvate</name>
        <dbReference type="ChEBI" id="CHEBI:15361"/>
    </cofactor>
    <text evidence="12">Binds 1 pyruvoyl group covalently per subunit.</text>
</comment>
<evidence type="ECO:0000256" key="7">
    <source>
        <dbReference type="ARBA" id="ARBA00023145"/>
    </source>
</evidence>
<evidence type="ECO:0000256" key="2">
    <source>
        <dbReference type="ARBA" id="ARBA00008466"/>
    </source>
</evidence>
<reference evidence="18 19" key="1">
    <citation type="submission" date="2018-04" db="EMBL/GenBank/DDBJ databases">
        <title>WGS assembly of Panicum hallii var. hallii HAL2.</title>
        <authorList>
            <person name="Lovell J."/>
            <person name="Jenkins J."/>
            <person name="Lowry D."/>
            <person name="Mamidi S."/>
            <person name="Sreedasyam A."/>
            <person name="Weng X."/>
            <person name="Barry K."/>
            <person name="Bonette J."/>
            <person name="Campitelli B."/>
            <person name="Daum C."/>
            <person name="Gordon S."/>
            <person name="Gould B."/>
            <person name="Lipzen A."/>
            <person name="MacQueen A."/>
            <person name="Palacio-Mejia J."/>
            <person name="Plott C."/>
            <person name="Shakirov E."/>
            <person name="Shu S."/>
            <person name="Yoshinaga Y."/>
            <person name="Zane M."/>
            <person name="Rokhsar D."/>
            <person name="Grimwood J."/>
            <person name="Schmutz J."/>
            <person name="Juenger T."/>
        </authorList>
    </citation>
    <scope>NUCLEOTIDE SEQUENCE [LARGE SCALE GENOMIC DNA]</scope>
    <source>
        <strain evidence="19">cv. HAL2</strain>
    </source>
</reference>
<dbReference type="SUPFAM" id="SSF56276">
    <property type="entry name" value="S-adenosylmethionine decarboxylase"/>
    <property type="match status" value="1"/>
</dbReference>
<name>A0A2T7E7Z7_9POAL</name>
<evidence type="ECO:0000256" key="15">
    <source>
        <dbReference type="PIRSR" id="PIRSR001355-3"/>
    </source>
</evidence>
<sequence>MASSGFKGFEELLELVFSLPSCGGARAQHGLRLLPVGALREALEAVQCAVVSAAGNTAFDAYVLSESSLFVYPSRAVLKTCGTTRLLRAVPVLLRAAGDELGLALWSCRYSRCSYLFPEAQPFPHADFADEVRYLDGAVPSGLRFRRASVMPASHRHSGQNRWHVYAASASDDDVTGKDDEHADGTPHFTVDVCMTNQDRALVRQFFLTPGDGRTSHATGEAMTAASGLGDVNPRSLAFGYAFAPCGYSMNALDGARYATVHVTPEDGHSYASYERGGDGAGALASIGKAVAVFWPATVSVSVCYYGTTATTSTEGTPQAIAAAWVWSAVADAVEPLGLACRSRAAETFPGAMTVTYQTFTRTPAASLDMIDRS</sequence>
<feature type="modified residue" description="Pyruvic acid (Ser); by autocatalysis" evidence="15">
    <location>
        <position position="67"/>
    </location>
</feature>
<dbReference type="AlphaFoldDB" id="A0A2T7E7Z7"/>
<comment type="catalytic activity">
    <reaction evidence="11 12">
        <text>S-adenosyl-L-methionine + H(+) = S-adenosyl 3-(methylsulfanyl)propylamine + CO2</text>
        <dbReference type="Rhea" id="RHEA:15981"/>
        <dbReference type="ChEBI" id="CHEBI:15378"/>
        <dbReference type="ChEBI" id="CHEBI:16526"/>
        <dbReference type="ChEBI" id="CHEBI:57443"/>
        <dbReference type="ChEBI" id="CHEBI:59789"/>
        <dbReference type="EC" id="4.1.1.50"/>
    </reaction>
</comment>
<feature type="active site" description="Proton donor; for catalytic activity" evidence="13">
    <location>
        <position position="81"/>
    </location>
</feature>
<evidence type="ECO:0000256" key="14">
    <source>
        <dbReference type="PIRSR" id="PIRSR001355-2"/>
    </source>
</evidence>
<dbReference type="Pfam" id="PF01536">
    <property type="entry name" value="SAM_decarbox"/>
    <property type="match status" value="1"/>
</dbReference>
<dbReference type="GO" id="GO:0006597">
    <property type="term" value="P:spermine biosynthetic process"/>
    <property type="evidence" value="ECO:0007669"/>
    <property type="project" value="EnsemblPlants"/>
</dbReference>
<keyword evidence="9 12" id="KW-0704">Schiff base</keyword>
<evidence type="ECO:0000256" key="16">
    <source>
        <dbReference type="PIRSR" id="PIRSR001355-4"/>
    </source>
</evidence>
<evidence type="ECO:0000256" key="17">
    <source>
        <dbReference type="PIRSR" id="PIRSR001355-5"/>
    </source>
</evidence>
<dbReference type="PIRSF" id="PIRSF001355">
    <property type="entry name" value="S-AdenosylMet_decarboxylase"/>
    <property type="match status" value="1"/>
</dbReference>
<dbReference type="STRING" id="1504633.A0A2T7E7Z7"/>
<keyword evidence="4 12" id="KW-0210">Decarboxylase</keyword>
<evidence type="ECO:0000256" key="8">
    <source>
        <dbReference type="ARBA" id="ARBA00023239"/>
    </source>
</evidence>
<dbReference type="Gene3D" id="3.60.90.10">
    <property type="entry name" value="S-adenosylmethionine decarboxylase"/>
    <property type="match status" value="1"/>
</dbReference>
<dbReference type="Gene3D" id="3.30.360.50">
    <property type="entry name" value="S-adenosylmethionine decarboxylase"/>
    <property type="match status" value="1"/>
</dbReference>
<organism evidence="18 19">
    <name type="scientific">Panicum hallii var. hallii</name>
    <dbReference type="NCBI Taxonomy" id="1504633"/>
    <lineage>
        <taxon>Eukaryota</taxon>
        <taxon>Viridiplantae</taxon>
        <taxon>Streptophyta</taxon>
        <taxon>Embryophyta</taxon>
        <taxon>Tracheophyta</taxon>
        <taxon>Spermatophyta</taxon>
        <taxon>Magnoliopsida</taxon>
        <taxon>Liliopsida</taxon>
        <taxon>Poales</taxon>
        <taxon>Poaceae</taxon>
        <taxon>PACMAD clade</taxon>
        <taxon>Panicoideae</taxon>
        <taxon>Panicodae</taxon>
        <taxon>Paniceae</taxon>
        <taxon>Panicinae</taxon>
        <taxon>Panicum</taxon>
        <taxon>Panicum sect. Panicum</taxon>
    </lineage>
</organism>
<evidence type="ECO:0000313" key="18">
    <source>
        <dbReference type="EMBL" id="PUZ63961.1"/>
    </source>
</evidence>
<proteinExistence type="inferred from homology"/>
<keyword evidence="7 12" id="KW-0865">Zymogen</keyword>
<dbReference type="Proteomes" id="UP000244336">
    <property type="component" value="Chromosome 3"/>
</dbReference>
<evidence type="ECO:0000256" key="1">
    <source>
        <dbReference type="ARBA" id="ARBA00004911"/>
    </source>
</evidence>
<feature type="active site" description="Schiff-base intermediate with substrate; via pyruvic acid" evidence="13">
    <location>
        <position position="67"/>
    </location>
</feature>
<dbReference type="InterPro" id="IPR048283">
    <property type="entry name" value="AdoMetDC-like"/>
</dbReference>
<dbReference type="InterPro" id="IPR016067">
    <property type="entry name" value="S-AdoMet_deCO2ase_core"/>
</dbReference>
<feature type="chain" id="PRO_5042323120" description="S-adenosylmethionine decarboxylase alpha chain" evidence="17">
    <location>
        <begin position="67"/>
        <end position="374"/>
    </location>
</feature>
<feature type="chain" id="PRO_5042323119" description="S-adenosylmethionine decarboxylase beta chain" evidence="17">
    <location>
        <begin position="1"/>
        <end position="66"/>
    </location>
</feature>
<keyword evidence="8 12" id="KW-0456">Lyase</keyword>
<feature type="site" description="Cleavage (non-hydrolytic); by autolysis" evidence="16">
    <location>
        <begin position="66"/>
        <end position="67"/>
    </location>
</feature>
<dbReference type="InterPro" id="IPR001985">
    <property type="entry name" value="S-AdoMet_decarboxylase_euk"/>
</dbReference>